<dbReference type="Pfam" id="PF01585">
    <property type="entry name" value="G-patch"/>
    <property type="match status" value="1"/>
</dbReference>
<dbReference type="InterPro" id="IPR000467">
    <property type="entry name" value="G_patch_dom"/>
</dbReference>
<reference evidence="12" key="1">
    <citation type="submission" date="2025-08" db="UniProtKB">
        <authorList>
            <consortium name="Ensembl"/>
        </authorList>
    </citation>
    <scope>IDENTIFICATION</scope>
</reference>
<evidence type="ECO:0000256" key="6">
    <source>
        <dbReference type="ARBA" id="ARBA00023187"/>
    </source>
</evidence>
<dbReference type="GO" id="GO:0071008">
    <property type="term" value="C:U2-type post-mRNA release spliceosomal complex"/>
    <property type="evidence" value="ECO:0007669"/>
    <property type="project" value="TreeGrafter"/>
</dbReference>
<dbReference type="Ensembl" id="ENSEBUT00000025038.1">
    <property type="protein sequence ID" value="ENSEBUP00000024462.1"/>
    <property type="gene ID" value="ENSEBUG00000015059.1"/>
</dbReference>
<evidence type="ECO:0000256" key="3">
    <source>
        <dbReference type="ARBA" id="ARBA00015137"/>
    </source>
</evidence>
<keyword evidence="6 8" id="KW-0508">mRNA splicing</keyword>
<dbReference type="GO" id="GO:0003676">
    <property type="term" value="F:nucleic acid binding"/>
    <property type="evidence" value="ECO:0007669"/>
    <property type="project" value="InterPro"/>
</dbReference>
<evidence type="ECO:0000256" key="10">
    <source>
        <dbReference type="SAM" id="MobiDB-lite"/>
    </source>
</evidence>
<dbReference type="PANTHER" id="PTHR23329">
    <property type="entry name" value="TUFTELIN-INTERACTING PROTEIN 11-RELATED"/>
    <property type="match status" value="1"/>
</dbReference>
<evidence type="ECO:0000256" key="8">
    <source>
        <dbReference type="PIRNR" id="PIRNR017706"/>
    </source>
</evidence>
<keyword evidence="7 8" id="KW-0539">Nucleus</keyword>
<dbReference type="PANTHER" id="PTHR23329:SF1">
    <property type="entry name" value="TUFTELIN-INTERACTING PROTEIN 11"/>
    <property type="match status" value="1"/>
</dbReference>
<feature type="domain" description="G-patch" evidence="11">
    <location>
        <begin position="153"/>
        <end position="199"/>
    </location>
</feature>
<organism evidence="12 13">
    <name type="scientific">Eptatretus burgeri</name>
    <name type="common">Inshore hagfish</name>
    <dbReference type="NCBI Taxonomy" id="7764"/>
    <lineage>
        <taxon>Eukaryota</taxon>
        <taxon>Metazoa</taxon>
        <taxon>Chordata</taxon>
        <taxon>Craniata</taxon>
        <taxon>Vertebrata</taxon>
        <taxon>Cyclostomata</taxon>
        <taxon>Myxini</taxon>
        <taxon>Myxiniformes</taxon>
        <taxon>Myxinidae</taxon>
        <taxon>Eptatretinae</taxon>
        <taxon>Eptatretus</taxon>
    </lineage>
</organism>
<keyword evidence="5 8" id="KW-0747">Spliceosome</keyword>
<feature type="coiled-coil region" evidence="9">
    <location>
        <begin position="353"/>
        <end position="387"/>
    </location>
</feature>
<evidence type="ECO:0000256" key="4">
    <source>
        <dbReference type="ARBA" id="ARBA00022664"/>
    </source>
</evidence>
<keyword evidence="9" id="KW-0175">Coiled coil</keyword>
<feature type="region of interest" description="Disordered" evidence="10">
    <location>
        <begin position="83"/>
        <end position="130"/>
    </location>
</feature>
<dbReference type="PROSITE" id="PS50174">
    <property type="entry name" value="G_PATCH"/>
    <property type="match status" value="1"/>
</dbReference>
<dbReference type="InterPro" id="IPR022159">
    <property type="entry name" value="STIP/TFIP11_N"/>
</dbReference>
<proteinExistence type="inferred from homology"/>
<evidence type="ECO:0000256" key="7">
    <source>
        <dbReference type="ARBA" id="ARBA00023242"/>
    </source>
</evidence>
<evidence type="ECO:0000313" key="12">
    <source>
        <dbReference type="Ensembl" id="ENSEBUP00000024462.1"/>
    </source>
</evidence>
<dbReference type="Pfam" id="PF07842">
    <property type="entry name" value="GCFC"/>
    <property type="match status" value="1"/>
</dbReference>
<dbReference type="SMART" id="SM00443">
    <property type="entry name" value="G_patch"/>
    <property type="match status" value="1"/>
</dbReference>
<evidence type="ECO:0000256" key="1">
    <source>
        <dbReference type="ARBA" id="ARBA00004123"/>
    </source>
</evidence>
<dbReference type="InterPro" id="IPR022783">
    <property type="entry name" value="GCFC_dom"/>
</dbReference>
<evidence type="ECO:0000256" key="2">
    <source>
        <dbReference type="ARBA" id="ARBA00010900"/>
    </source>
</evidence>
<comment type="subcellular location">
    <subcellularLocation>
        <location evidence="1 8">Nucleus</location>
    </subcellularLocation>
</comment>
<reference evidence="12" key="2">
    <citation type="submission" date="2025-09" db="UniProtKB">
        <authorList>
            <consortium name="Ensembl"/>
        </authorList>
    </citation>
    <scope>IDENTIFICATION</scope>
</reference>
<protein>
    <recommendedName>
        <fullName evidence="3 8">Tuftelin-interacting protein 11</fullName>
    </recommendedName>
</protein>
<accession>A0A8C4X0V0</accession>
<keyword evidence="4 8" id="KW-0507">mRNA processing</keyword>
<dbReference type="Proteomes" id="UP000694388">
    <property type="component" value="Unplaced"/>
</dbReference>
<feature type="compositionally biased region" description="Acidic residues" evidence="10">
    <location>
        <begin position="89"/>
        <end position="100"/>
    </location>
</feature>
<dbReference type="GeneTree" id="ENSGT00390000012739"/>
<keyword evidence="13" id="KW-1185">Reference proteome</keyword>
<comment type="similarity">
    <text evidence="2 8">Belongs to the TFP11/STIP family.</text>
</comment>
<feature type="compositionally biased region" description="Basic and acidic residues" evidence="10">
    <location>
        <begin position="109"/>
        <end position="119"/>
    </location>
</feature>
<dbReference type="Pfam" id="PF12457">
    <property type="entry name" value="TIP_N"/>
    <property type="match status" value="1"/>
</dbReference>
<comment type="function">
    <text evidence="8">Involved in pre-mRNA splicing, specifically in spliceosome disassembly during late-stage splicing events.</text>
</comment>
<evidence type="ECO:0000256" key="9">
    <source>
        <dbReference type="SAM" id="Coils"/>
    </source>
</evidence>
<dbReference type="AlphaFoldDB" id="A0A8C4X0V0"/>
<dbReference type="InterPro" id="IPR024933">
    <property type="entry name" value="TFP11"/>
</dbReference>
<name>A0A8C4X0V0_EPTBU</name>
<evidence type="ECO:0000256" key="5">
    <source>
        <dbReference type="ARBA" id="ARBA00022728"/>
    </source>
</evidence>
<dbReference type="PIRSF" id="PIRSF017706">
    <property type="entry name" value="TFIP11"/>
    <property type="match status" value="1"/>
</dbReference>
<evidence type="ECO:0000313" key="13">
    <source>
        <dbReference type="Proteomes" id="UP000694388"/>
    </source>
</evidence>
<dbReference type="GO" id="GO:0000390">
    <property type="term" value="P:spliceosomal complex disassembly"/>
    <property type="evidence" value="ECO:0007669"/>
    <property type="project" value="InterPro"/>
</dbReference>
<evidence type="ECO:0000259" key="11">
    <source>
        <dbReference type="PROSITE" id="PS50174"/>
    </source>
</evidence>
<sequence length="885" mass="100943">MAGTSRFHGFGKDDEELVERFEITDWDLENEFNPDRVRRKPTKEDVIYGIWAENDSDEERPRFSGSRKLGDLTLPVNFVSAGLRKSVMPEDEGSDGEQPADSESMPACKRSDYPREFGTKKAPKSDMVIRGGGNKTFTSVVSERSFGEWEKHTKGIGQKLLQKMGYVAGKGLGRKSQGIINPVEAQMRKGRGAIGAHGPERTEQSLRDFPVVDSEEEEDQECKRQLSQWKRDPGTAKAKPKYIYRTVEELKSRGMGQRVMAPSELSQVKVSEVFLRHLHTAQLGSPNSPSQLVFATLLQVIDLTGKEQKVYYSYNQMQQRHGLPSEEEAPSSQDTRRAAFSMPELEHNLQILVQMAEQEIVQTDRQLRHEKDRLVSLGHELDRLQELLHSDDSAVERLSRVLGLVDSCERRARAGVEELPPGEGEPPLTLFEAVRDFRRLQEEFPEEYMSLGLAGLAGPVVTPLIKQHFSGWDPLKDTSFGQDILQEWKSILEDACCTLQPSQCDPMMMDPYHRLLWEAWMPSVRRAASRWQPRDCEPFVCLLEQWLPLLPPWLTDNILDQLVLPRLRIEVENWNPLTDTVPIHAWIHPWLPLMGPTRLEPLYAPIRQKLGNALQRWHPSDPSAKLILRPWKEVFSAGSWEAFTVKHILPKLDLCLADFLINPHQQHLDPFRWVMDWEGMLSISSLVSLLDKRFFPKWLQVLCAWLTNGPNYEEIVKWYQGWKSLFSELLLAHPTMRDKFNEALDIMNRAVAAPQGPGGFVQPGAREHVAYLTQTERRKDFQHNSSHERREAEAVAFARLGATFPGGPAAVASSPPVPLSFKELLEAKAEEKNIVFMPLLGRRHDGKQLYTFGRLIMFIDRGVVFVQGEKTWVPTSLQTLLDTAH</sequence>
<dbReference type="InterPro" id="IPR045211">
    <property type="entry name" value="TFP11/STIP/Ntr1"/>
</dbReference>